<dbReference type="Gene3D" id="1.20.120.450">
    <property type="entry name" value="dinb family like domain"/>
    <property type="match status" value="1"/>
</dbReference>
<dbReference type="AlphaFoldDB" id="A0A8D3WD38"/>
<dbReference type="SUPFAM" id="SSF109854">
    <property type="entry name" value="DinB/YfiT-like putative metalloenzymes"/>
    <property type="match status" value="1"/>
</dbReference>
<evidence type="ECO:0000313" key="2">
    <source>
        <dbReference type="EMBL" id="ADW02215.1"/>
    </source>
</evidence>
<dbReference type="GO" id="GO:0046872">
    <property type="term" value="F:metal ion binding"/>
    <property type="evidence" value="ECO:0007669"/>
    <property type="project" value="InterPro"/>
</dbReference>
<dbReference type="EMBL" id="CP002475">
    <property type="protein sequence ID" value="ADW02215.1"/>
    <property type="molecule type" value="Genomic_DNA"/>
</dbReference>
<dbReference type="InterPro" id="IPR024344">
    <property type="entry name" value="MDMPI_metal-binding"/>
</dbReference>
<proteinExistence type="predicted"/>
<gene>
    <name evidence="2" type="ordered locus">Sfla_0753</name>
</gene>
<reference evidence="2 3" key="1">
    <citation type="submission" date="2011-01" db="EMBL/GenBank/DDBJ databases">
        <title>Complete sequence of chromosome of Streptomyces flavogriseus ATCC 33331.</title>
        <authorList>
            <consortium name="US DOE Joint Genome Institute"/>
            <person name="Lucas S."/>
            <person name="Copeland A."/>
            <person name="Lapidus A."/>
            <person name="Cheng J.-F."/>
            <person name="Goodwin L."/>
            <person name="Pitluck S."/>
            <person name="Davenport K."/>
            <person name="Detter J.C."/>
            <person name="Han C."/>
            <person name="Tapia R."/>
            <person name="Land M."/>
            <person name="Hauser L."/>
            <person name="Kyrpides N."/>
            <person name="Ivanova N."/>
            <person name="Ovchinnikova G."/>
            <person name="Pagani I."/>
            <person name="Brumm P."/>
            <person name="Mead D."/>
            <person name="Woyke T."/>
        </authorList>
    </citation>
    <scope>NUCLEOTIDE SEQUENCE [LARGE SCALE GENOMIC DNA]</scope>
    <source>
        <strain evidence="3">ATCC 33331 / IAF-45CD</strain>
    </source>
</reference>
<protein>
    <recommendedName>
        <fullName evidence="1">Mycothiol-dependent maleylpyruvate isomerase metal-binding domain-containing protein</fullName>
    </recommendedName>
</protein>
<feature type="domain" description="Mycothiol-dependent maleylpyruvate isomerase metal-binding" evidence="1">
    <location>
        <begin position="30"/>
        <end position="123"/>
    </location>
</feature>
<dbReference type="InterPro" id="IPR034660">
    <property type="entry name" value="DinB/YfiT-like"/>
</dbReference>
<dbReference type="Pfam" id="PF11716">
    <property type="entry name" value="MDMPI_N"/>
    <property type="match status" value="1"/>
</dbReference>
<accession>A0A8D3WD38</accession>
<name>A0A8D3WD38_STRFA</name>
<dbReference type="NCBIfam" id="TIGR03083">
    <property type="entry name" value="maleylpyruvate isomerase family mycothiol-dependent enzyme"/>
    <property type="match status" value="1"/>
</dbReference>
<dbReference type="KEGG" id="sfa:Sfla_0753"/>
<evidence type="ECO:0000313" key="3">
    <source>
        <dbReference type="Proteomes" id="UP000002066"/>
    </source>
</evidence>
<dbReference type="Proteomes" id="UP000002066">
    <property type="component" value="Chromosome"/>
</dbReference>
<sequence length="228" mass="24641">MSSRDAVGLQWWRVQSAEEVAVNDVWPLVHAERAALVGDLESLDDGQWEEPSLCSGWTVHDVVAHLVDTARTTRLGFLLGLAGARFDFDRQNARGVERERCASPRDTLERLRQAAARTSTPPAPLDSRLVEEIVHGEDIRRPLGIARSYPREAVVRSLRLQVRTPASFGGARELVARTRLTASDAGLSIGEGPEVCGPALSLLLAVSRRRVALDDLGGPGLSALAAGI</sequence>
<organism evidence="2 3">
    <name type="scientific">Streptomyces pratensis (strain ATCC 33331 / IAF-45CD)</name>
    <dbReference type="NCBI Taxonomy" id="591167"/>
    <lineage>
        <taxon>Bacteria</taxon>
        <taxon>Bacillati</taxon>
        <taxon>Actinomycetota</taxon>
        <taxon>Actinomycetes</taxon>
        <taxon>Kitasatosporales</taxon>
        <taxon>Streptomycetaceae</taxon>
        <taxon>Streptomyces</taxon>
    </lineage>
</organism>
<evidence type="ECO:0000259" key="1">
    <source>
        <dbReference type="Pfam" id="PF11716"/>
    </source>
</evidence>
<dbReference type="InterPro" id="IPR017517">
    <property type="entry name" value="Maleyloyr_isom"/>
</dbReference>